<evidence type="ECO:0000259" key="1">
    <source>
        <dbReference type="Pfam" id="PF01370"/>
    </source>
</evidence>
<dbReference type="Gene3D" id="3.40.50.720">
    <property type="entry name" value="NAD(P)-binding Rossmann-like Domain"/>
    <property type="match status" value="1"/>
</dbReference>
<dbReference type="InterPro" id="IPR050177">
    <property type="entry name" value="Lipid_A_modif_metabolic_enz"/>
</dbReference>
<dbReference type="InterPro" id="IPR036291">
    <property type="entry name" value="NAD(P)-bd_dom_sf"/>
</dbReference>
<protein>
    <submittedName>
        <fullName evidence="2">Nucleoside-diphosphate-sugar epimerases</fullName>
    </submittedName>
</protein>
<organism evidence="2">
    <name type="scientific">uncultured Rubrobacteraceae bacterium</name>
    <dbReference type="NCBI Taxonomy" id="349277"/>
    <lineage>
        <taxon>Bacteria</taxon>
        <taxon>Bacillati</taxon>
        <taxon>Actinomycetota</taxon>
        <taxon>Rubrobacteria</taxon>
        <taxon>Rubrobacterales</taxon>
        <taxon>Rubrobacteraceae</taxon>
        <taxon>environmental samples</taxon>
    </lineage>
</organism>
<sequence length="350" mass="38449">MRVVVVGATGNVGTSVLRSLEMEDRVESVLGVARRLPGLRMGKVEWARADIIKDDLVPHLRGADAVVLLAWLIQPSRDLNKLWMVNVEGSIRVARAVAEAGVPALLYASSVGAYSPGPKDRAMDESWPTGGVANSYYARQKAEVERRLDRFESQNPDVRVVRMRQGLTFKREAAEGVRRLFGGPLFPGVLARPELINLVPEIKGLRSQVVHSHDVGEAYRLALLNDAHGAFNIATDPVLDAQEIGRILNARPFKVPVQLARAGARLSWQLRLQPVPEGWLDLALNIPVMDTTRARRELGWTPQYDAGETLLDMLQGLRTGAALDTPPLARGTSGAFRVREFLTGVGKREP</sequence>
<dbReference type="PANTHER" id="PTHR43245:SF52">
    <property type="entry name" value="NAD-DEPENDENT EPIMERASE_DEHYDRATASE"/>
    <property type="match status" value="1"/>
</dbReference>
<proteinExistence type="predicted"/>
<dbReference type="InterPro" id="IPR001509">
    <property type="entry name" value="Epimerase_deHydtase"/>
</dbReference>
<feature type="domain" description="NAD-dependent epimerase/dehydratase" evidence="1">
    <location>
        <begin position="3"/>
        <end position="170"/>
    </location>
</feature>
<gene>
    <name evidence="2" type="ORF">AVDCRST_MAG28-705</name>
</gene>
<name>A0A6J4QP64_9ACTN</name>
<reference evidence="2" key="1">
    <citation type="submission" date="2020-02" db="EMBL/GenBank/DDBJ databases">
        <authorList>
            <person name="Meier V. D."/>
        </authorList>
    </citation>
    <scope>NUCLEOTIDE SEQUENCE</scope>
    <source>
        <strain evidence="2">AVDCRST_MAG28</strain>
    </source>
</reference>
<dbReference type="EMBL" id="CADCVE010000015">
    <property type="protein sequence ID" value="CAA9443089.1"/>
    <property type="molecule type" value="Genomic_DNA"/>
</dbReference>
<dbReference type="PANTHER" id="PTHR43245">
    <property type="entry name" value="BIFUNCTIONAL POLYMYXIN RESISTANCE PROTEIN ARNA"/>
    <property type="match status" value="1"/>
</dbReference>
<dbReference type="SUPFAM" id="SSF51735">
    <property type="entry name" value="NAD(P)-binding Rossmann-fold domains"/>
    <property type="match status" value="1"/>
</dbReference>
<accession>A0A6J4QP64</accession>
<dbReference type="Pfam" id="PF01370">
    <property type="entry name" value="Epimerase"/>
    <property type="match status" value="1"/>
</dbReference>
<evidence type="ECO:0000313" key="2">
    <source>
        <dbReference type="EMBL" id="CAA9443089.1"/>
    </source>
</evidence>
<dbReference type="AlphaFoldDB" id="A0A6J4QP64"/>